<evidence type="ECO:0000256" key="8">
    <source>
        <dbReference type="SAM" id="Phobius"/>
    </source>
</evidence>
<dbReference type="RefSeq" id="WP_153685098.1">
    <property type="nucleotide sequence ID" value="NZ_WJIF01000007.1"/>
</dbReference>
<evidence type="ECO:0000313" key="11">
    <source>
        <dbReference type="Proteomes" id="UP000431080"/>
    </source>
</evidence>
<accession>A0A6I2F8I8</accession>
<dbReference type="AlphaFoldDB" id="A0A6I2F8I8"/>
<evidence type="ECO:0000256" key="4">
    <source>
        <dbReference type="ARBA" id="ARBA00022692"/>
    </source>
</evidence>
<keyword evidence="3" id="KW-0813">Transport</keyword>
<dbReference type="InterPro" id="IPR050291">
    <property type="entry name" value="CDF_Transporter"/>
</dbReference>
<dbReference type="GO" id="GO:0016020">
    <property type="term" value="C:membrane"/>
    <property type="evidence" value="ECO:0007669"/>
    <property type="project" value="UniProtKB-SubCell"/>
</dbReference>
<dbReference type="InterPro" id="IPR027469">
    <property type="entry name" value="Cation_efflux_TMD_sf"/>
</dbReference>
<dbReference type="NCBIfam" id="TIGR01297">
    <property type="entry name" value="CDF"/>
    <property type="match status" value="1"/>
</dbReference>
<dbReference type="Pfam" id="PF01545">
    <property type="entry name" value="Cation_efflux"/>
    <property type="match status" value="1"/>
</dbReference>
<feature type="transmembrane region" description="Helical" evidence="8">
    <location>
        <begin position="131"/>
        <end position="152"/>
    </location>
</feature>
<keyword evidence="5 8" id="KW-1133">Transmembrane helix</keyword>
<feature type="transmembrane region" description="Helical" evidence="8">
    <location>
        <begin position="93"/>
        <end position="111"/>
    </location>
</feature>
<keyword evidence="6 8" id="KW-0472">Membrane</keyword>
<dbReference type="PANTHER" id="PTHR43840:SF15">
    <property type="entry name" value="MITOCHONDRIAL METAL TRANSPORTER 1-RELATED"/>
    <property type="match status" value="1"/>
</dbReference>
<comment type="subcellular location">
    <subcellularLocation>
        <location evidence="1">Membrane</location>
        <topology evidence="1">Multi-pass membrane protein</topology>
    </subcellularLocation>
</comment>
<protein>
    <submittedName>
        <fullName evidence="10">Cation diffusion facilitator family transporter</fullName>
    </submittedName>
</protein>
<evidence type="ECO:0000256" key="3">
    <source>
        <dbReference type="ARBA" id="ARBA00022448"/>
    </source>
</evidence>
<feature type="compositionally biased region" description="Basic and acidic residues" evidence="7">
    <location>
        <begin position="316"/>
        <end position="331"/>
    </location>
</feature>
<keyword evidence="11" id="KW-1185">Reference proteome</keyword>
<dbReference type="SUPFAM" id="SSF161111">
    <property type="entry name" value="Cation efflux protein transmembrane domain-like"/>
    <property type="match status" value="1"/>
</dbReference>
<evidence type="ECO:0000256" key="2">
    <source>
        <dbReference type="ARBA" id="ARBA00008114"/>
    </source>
</evidence>
<name>A0A6I2F8I8_9MICO</name>
<evidence type="ECO:0000256" key="5">
    <source>
        <dbReference type="ARBA" id="ARBA00022989"/>
    </source>
</evidence>
<comment type="caution">
    <text evidence="10">The sequence shown here is derived from an EMBL/GenBank/DDBJ whole genome shotgun (WGS) entry which is preliminary data.</text>
</comment>
<dbReference type="PANTHER" id="PTHR43840">
    <property type="entry name" value="MITOCHONDRIAL METAL TRANSPORTER 1-RELATED"/>
    <property type="match status" value="1"/>
</dbReference>
<sequence>MSRFGRTDLPEEQAVAMRKAVRIEIFTICYTTVTIGVVALVLGNSQAMKTAWVEDILSLTPQVAFLVALIFVRRRPTKAHPFGLHRAMSVGHLVAGVALFVVGTTLAWEAISGFLRGDHPTIGTVVLFGSSVWLGWVMIAVMAVIAIGPPFYGRYKLKLAKPLHNKLLYADADMAKADWQTNAASIVGVLGIGVGLWWLDAAAALFISVGIIWDGLRNMKTATLGLLDKRAATYDEKSVHPLIAEVASTLRALPWVADAAVRMRDLGQVFHVEAFVVPTDPRTPVEAYEAASRAVAELDWKVEDVEVIPVSVLPVEADRGVPDDGEPHADGSDDADATGAARGGGGR</sequence>
<feature type="domain" description="Cation efflux protein transmembrane" evidence="9">
    <location>
        <begin position="26"/>
        <end position="227"/>
    </location>
</feature>
<feature type="transmembrane region" description="Helical" evidence="8">
    <location>
        <begin position="186"/>
        <end position="213"/>
    </location>
</feature>
<dbReference type="Gene3D" id="1.20.1510.10">
    <property type="entry name" value="Cation efflux protein transmembrane domain"/>
    <property type="match status" value="1"/>
</dbReference>
<dbReference type="GO" id="GO:0008324">
    <property type="term" value="F:monoatomic cation transmembrane transporter activity"/>
    <property type="evidence" value="ECO:0007669"/>
    <property type="project" value="InterPro"/>
</dbReference>
<evidence type="ECO:0000256" key="1">
    <source>
        <dbReference type="ARBA" id="ARBA00004141"/>
    </source>
</evidence>
<feature type="transmembrane region" description="Helical" evidence="8">
    <location>
        <begin position="56"/>
        <end position="72"/>
    </location>
</feature>
<dbReference type="InterPro" id="IPR058533">
    <property type="entry name" value="Cation_efflux_TM"/>
</dbReference>
<evidence type="ECO:0000259" key="9">
    <source>
        <dbReference type="Pfam" id="PF01545"/>
    </source>
</evidence>
<gene>
    <name evidence="10" type="ORF">GE115_12345</name>
</gene>
<dbReference type="EMBL" id="WJIF01000007">
    <property type="protein sequence ID" value="MRG60651.1"/>
    <property type="molecule type" value="Genomic_DNA"/>
</dbReference>
<comment type="similarity">
    <text evidence="2">Belongs to the cation diffusion facilitator (CDF) transporter (TC 2.A.4) family.</text>
</comment>
<evidence type="ECO:0000313" key="10">
    <source>
        <dbReference type="EMBL" id="MRG60651.1"/>
    </source>
</evidence>
<organism evidence="10 11">
    <name type="scientific">Agromyces agglutinans</name>
    <dbReference type="NCBI Taxonomy" id="2662258"/>
    <lineage>
        <taxon>Bacteria</taxon>
        <taxon>Bacillati</taxon>
        <taxon>Actinomycetota</taxon>
        <taxon>Actinomycetes</taxon>
        <taxon>Micrococcales</taxon>
        <taxon>Microbacteriaceae</taxon>
        <taxon>Agromyces</taxon>
    </lineage>
</organism>
<feature type="region of interest" description="Disordered" evidence="7">
    <location>
        <begin position="316"/>
        <end position="347"/>
    </location>
</feature>
<evidence type="ECO:0000256" key="6">
    <source>
        <dbReference type="ARBA" id="ARBA00023136"/>
    </source>
</evidence>
<proteinExistence type="inferred from homology"/>
<keyword evidence="4 8" id="KW-0812">Transmembrane</keyword>
<evidence type="ECO:0000256" key="7">
    <source>
        <dbReference type="SAM" id="MobiDB-lite"/>
    </source>
</evidence>
<dbReference type="InterPro" id="IPR002524">
    <property type="entry name" value="Cation_efflux"/>
</dbReference>
<feature type="transmembrane region" description="Helical" evidence="8">
    <location>
        <begin position="21"/>
        <end position="44"/>
    </location>
</feature>
<dbReference type="Proteomes" id="UP000431080">
    <property type="component" value="Unassembled WGS sequence"/>
</dbReference>
<reference evidence="10 11" key="1">
    <citation type="submission" date="2019-10" db="EMBL/GenBank/DDBJ databases">
        <authorList>
            <person name="Nie G."/>
            <person name="Ming H."/>
            <person name="Yi B."/>
        </authorList>
    </citation>
    <scope>NUCLEOTIDE SEQUENCE [LARGE SCALE GENOMIC DNA]</scope>
    <source>
        <strain evidence="10 11">CFH 90414</strain>
    </source>
</reference>